<reference evidence="5 6" key="1">
    <citation type="journal article" date="2019" name="Environ. Microbiol.">
        <title>At the nexus of three kingdoms: the genome of the mycorrhizal fungus Gigaspora margarita provides insights into plant, endobacterial and fungal interactions.</title>
        <authorList>
            <person name="Venice F."/>
            <person name="Ghignone S."/>
            <person name="Salvioli di Fossalunga A."/>
            <person name="Amselem J."/>
            <person name="Novero M."/>
            <person name="Xianan X."/>
            <person name="Sedzielewska Toro K."/>
            <person name="Morin E."/>
            <person name="Lipzen A."/>
            <person name="Grigoriev I.V."/>
            <person name="Henrissat B."/>
            <person name="Martin F.M."/>
            <person name="Bonfante P."/>
        </authorList>
    </citation>
    <scope>NUCLEOTIDE SEQUENCE [LARGE SCALE GENOMIC DNA]</scope>
    <source>
        <strain evidence="5 6">BEG34</strain>
    </source>
</reference>
<keyword evidence="4 5" id="KW-0812">Transmembrane</keyword>
<sequence>MYNSSQRNQYYNGSSDNNSGFRVDRLGGYVNVNYEPQVVHRDFSQRGQEYTSNGGNRGNYSNNRSNKESRSAAAGAWRTRTKDDEDDDTSLGSSVYSQPSVLGDGNPNLRRQNTTESRRQEPLYEDEQEFTNNYEPLEYPPSPHAASTTTRGSTAALTSGITQQPLYDQHENNNNMMDQQYYQNQPEQFDVYNDFNNNLRPHNYDEETASNPSNAALAGSNAYSKNNFNGKDHANRDLPGGNSDEKGVRHSTTGDHLVVQQKPKKRGCCCCCSRKLCVIITFIIVVILSIGIFFVWPRIPSFSIPGDKTSPSTSKTPTFRVDSSPIVDMDFTVTAMVDNRDNWLPFYFKNISVQYFDPSNSRSIGGGVVKDFRISSRSLSSVNIPLSILYQPSLPDGIVTNYATACTTPTNATGNRQTLLSATLNLQMFIFGLDWIYKPTTSITISDLKCPYEVPLSTSSTSQ</sequence>
<dbReference type="GO" id="GO:0098542">
    <property type="term" value="P:defense response to other organism"/>
    <property type="evidence" value="ECO:0007669"/>
    <property type="project" value="InterPro"/>
</dbReference>
<comment type="subcellular location">
    <subcellularLocation>
        <location evidence="1">Membrane</location>
    </subcellularLocation>
</comment>
<dbReference type="AlphaFoldDB" id="A0A8H3WU09"/>
<feature type="compositionally biased region" description="Low complexity" evidence="3">
    <location>
        <begin position="145"/>
        <end position="155"/>
    </location>
</feature>
<dbReference type="OrthoDB" id="20273at2759"/>
<dbReference type="PANTHER" id="PTHR31234">
    <property type="entry name" value="LATE EMBRYOGENESIS ABUNDANT (LEA) HYDROXYPROLINE-RICH GLYCOPROTEIN FAMILY"/>
    <property type="match status" value="1"/>
</dbReference>
<feature type="transmembrane region" description="Helical" evidence="4">
    <location>
        <begin position="278"/>
        <end position="296"/>
    </location>
</feature>
<gene>
    <name evidence="5" type="ORF">F8M41_015519</name>
</gene>
<name>A0A8H3WU09_GIGMA</name>
<comment type="caution">
    <text evidence="5">The sequence shown here is derived from an EMBL/GenBank/DDBJ whole genome shotgun (WGS) entry which is preliminary data.</text>
</comment>
<feature type="compositionally biased region" description="Polar residues" evidence="3">
    <location>
        <begin position="90"/>
        <end position="100"/>
    </location>
</feature>
<evidence type="ECO:0000313" key="6">
    <source>
        <dbReference type="Proteomes" id="UP000439903"/>
    </source>
</evidence>
<feature type="region of interest" description="Disordered" evidence="3">
    <location>
        <begin position="195"/>
        <end position="254"/>
    </location>
</feature>
<keyword evidence="4" id="KW-1133">Transmembrane helix</keyword>
<feature type="compositionally biased region" description="Low complexity" evidence="3">
    <location>
        <begin position="52"/>
        <end position="64"/>
    </location>
</feature>
<dbReference type="PANTHER" id="PTHR31234:SF2">
    <property type="entry name" value="OS05G0199100 PROTEIN"/>
    <property type="match status" value="1"/>
</dbReference>
<accession>A0A8H3WU09</accession>
<keyword evidence="6" id="KW-1185">Reference proteome</keyword>
<evidence type="ECO:0000256" key="1">
    <source>
        <dbReference type="ARBA" id="ARBA00004370"/>
    </source>
</evidence>
<feature type="region of interest" description="Disordered" evidence="3">
    <location>
        <begin position="1"/>
        <end position="21"/>
    </location>
</feature>
<dbReference type="InterPro" id="IPR044839">
    <property type="entry name" value="NDR1-like"/>
</dbReference>
<proteinExistence type="predicted"/>
<feature type="region of interest" description="Disordered" evidence="3">
    <location>
        <begin position="39"/>
        <end position="155"/>
    </location>
</feature>
<evidence type="ECO:0000256" key="3">
    <source>
        <dbReference type="SAM" id="MobiDB-lite"/>
    </source>
</evidence>
<dbReference type="Proteomes" id="UP000439903">
    <property type="component" value="Unassembled WGS sequence"/>
</dbReference>
<evidence type="ECO:0000313" key="5">
    <source>
        <dbReference type="EMBL" id="KAF0348908.1"/>
    </source>
</evidence>
<protein>
    <submittedName>
        <fullName evidence="5">Putative transmembrane protein</fullName>
    </submittedName>
</protein>
<keyword evidence="2 4" id="KW-0472">Membrane</keyword>
<dbReference type="GO" id="GO:0016020">
    <property type="term" value="C:membrane"/>
    <property type="evidence" value="ECO:0007669"/>
    <property type="project" value="UniProtKB-SubCell"/>
</dbReference>
<organism evidence="5 6">
    <name type="scientific">Gigaspora margarita</name>
    <dbReference type="NCBI Taxonomy" id="4874"/>
    <lineage>
        <taxon>Eukaryota</taxon>
        <taxon>Fungi</taxon>
        <taxon>Fungi incertae sedis</taxon>
        <taxon>Mucoromycota</taxon>
        <taxon>Glomeromycotina</taxon>
        <taxon>Glomeromycetes</taxon>
        <taxon>Diversisporales</taxon>
        <taxon>Gigasporaceae</taxon>
        <taxon>Gigaspora</taxon>
    </lineage>
</organism>
<dbReference type="EMBL" id="WTPW01003258">
    <property type="protein sequence ID" value="KAF0348908.1"/>
    <property type="molecule type" value="Genomic_DNA"/>
</dbReference>
<evidence type="ECO:0000256" key="4">
    <source>
        <dbReference type="SAM" id="Phobius"/>
    </source>
</evidence>
<feature type="compositionally biased region" description="Polar residues" evidence="3">
    <location>
        <begin position="1"/>
        <end position="20"/>
    </location>
</feature>
<evidence type="ECO:0000256" key="2">
    <source>
        <dbReference type="ARBA" id="ARBA00023136"/>
    </source>
</evidence>